<dbReference type="Proteomes" id="UP001164250">
    <property type="component" value="Chromosome 1"/>
</dbReference>
<keyword evidence="2" id="KW-1185">Reference proteome</keyword>
<protein>
    <submittedName>
        <fullName evidence="1">Uncharacterized protein</fullName>
    </submittedName>
</protein>
<organism evidence="1 2">
    <name type="scientific">Pistacia atlantica</name>
    <dbReference type="NCBI Taxonomy" id="434234"/>
    <lineage>
        <taxon>Eukaryota</taxon>
        <taxon>Viridiplantae</taxon>
        <taxon>Streptophyta</taxon>
        <taxon>Embryophyta</taxon>
        <taxon>Tracheophyta</taxon>
        <taxon>Spermatophyta</taxon>
        <taxon>Magnoliopsida</taxon>
        <taxon>eudicotyledons</taxon>
        <taxon>Gunneridae</taxon>
        <taxon>Pentapetalae</taxon>
        <taxon>rosids</taxon>
        <taxon>malvids</taxon>
        <taxon>Sapindales</taxon>
        <taxon>Anacardiaceae</taxon>
        <taxon>Pistacia</taxon>
    </lineage>
</organism>
<sequence length="174" mass="18850">MCMGCGISKFDHEEAGPTFNRLTKRNVPHSNIENDGTLASEQLLHEYGAKDESSPDRNINNDRKSVSSWTGNKLEPDIQDQVNAKNNGGGVSAGGSKDHLGGFDRKIKVTAGEERGGDGGGGGYNNSSEREKNEEENVSFCDREDEIAGPASPSFREYCADPRDDINEGEGFLH</sequence>
<comment type="caution">
    <text evidence="1">The sequence shown here is derived from an EMBL/GenBank/DDBJ whole genome shotgun (WGS) entry which is preliminary data.</text>
</comment>
<proteinExistence type="predicted"/>
<name>A0ACC1C7K7_9ROSI</name>
<gene>
    <name evidence="1" type="ORF">Patl1_03088</name>
</gene>
<evidence type="ECO:0000313" key="2">
    <source>
        <dbReference type="Proteomes" id="UP001164250"/>
    </source>
</evidence>
<evidence type="ECO:0000313" key="1">
    <source>
        <dbReference type="EMBL" id="KAJ0111543.1"/>
    </source>
</evidence>
<dbReference type="EMBL" id="CM047897">
    <property type="protein sequence ID" value="KAJ0111543.1"/>
    <property type="molecule type" value="Genomic_DNA"/>
</dbReference>
<accession>A0ACC1C7K7</accession>
<reference evidence="2" key="1">
    <citation type="journal article" date="2023" name="G3 (Bethesda)">
        <title>Genome assembly and association tests identify interacting loci associated with vigor, precocity, and sex in interspecific pistachio rootstocks.</title>
        <authorList>
            <person name="Palmer W."/>
            <person name="Jacygrad E."/>
            <person name="Sagayaradj S."/>
            <person name="Cavanaugh K."/>
            <person name="Han R."/>
            <person name="Bertier L."/>
            <person name="Beede B."/>
            <person name="Kafkas S."/>
            <person name="Golino D."/>
            <person name="Preece J."/>
            <person name="Michelmore R."/>
        </authorList>
    </citation>
    <scope>NUCLEOTIDE SEQUENCE [LARGE SCALE GENOMIC DNA]</scope>
</reference>